<name>A0ABS4CCS5_9PSED</name>
<keyword evidence="2" id="KW-1185">Reference proteome</keyword>
<proteinExistence type="predicted"/>
<sequence length="111" mass="12326">MTSDSFKSESERIDVALLSVVRRLSPDRTRRLTFGQIYMELLKRSPRVCPLIECVLAVNVLASEGLLISERVLEVDPSFPYTQHLISGLSDVGAASLDEREAPSARSRCFG</sequence>
<evidence type="ECO:0000313" key="2">
    <source>
        <dbReference type="Proteomes" id="UP000673197"/>
    </source>
</evidence>
<reference evidence="1 2" key="1">
    <citation type="journal article" date="2022" name="Syst. Appl. Microbiol.">
        <title>Pseudomonas alliivorans sp. nov., a plant-pathogenic bacterium isolated from onion foliage in Georgia, USA.</title>
        <authorList>
            <person name="Zhao M."/>
            <person name="Tyson C."/>
            <person name="Chen H.C."/>
            <person name="Paudel S."/>
            <person name="Gitaitis R."/>
            <person name="Kvitko B."/>
            <person name="Dutta B."/>
        </authorList>
    </citation>
    <scope>NUCLEOTIDE SEQUENCE [LARGE SCALE GENOMIC DNA]</scope>
    <source>
        <strain evidence="1 2">20GA0068</strain>
    </source>
</reference>
<comment type="caution">
    <text evidence="1">The sequence shown here is derived from an EMBL/GenBank/DDBJ whole genome shotgun (WGS) entry which is preliminary data.</text>
</comment>
<dbReference type="RefSeq" id="WP_099226632.1">
    <property type="nucleotide sequence ID" value="NZ_JAFFZW010000011.1"/>
</dbReference>
<dbReference type="EMBL" id="JAFFZW010000011">
    <property type="protein sequence ID" value="MBP0948152.1"/>
    <property type="molecule type" value="Genomic_DNA"/>
</dbReference>
<organism evidence="1 2">
    <name type="scientific">Pseudomonas alliivorans</name>
    <dbReference type="NCBI Taxonomy" id="2810613"/>
    <lineage>
        <taxon>Bacteria</taxon>
        <taxon>Pseudomonadati</taxon>
        <taxon>Pseudomonadota</taxon>
        <taxon>Gammaproteobacteria</taxon>
        <taxon>Pseudomonadales</taxon>
        <taxon>Pseudomonadaceae</taxon>
        <taxon>Pseudomonas</taxon>
    </lineage>
</organism>
<dbReference type="Proteomes" id="UP000673197">
    <property type="component" value="Unassembled WGS sequence"/>
</dbReference>
<accession>A0ABS4CCS5</accession>
<protein>
    <submittedName>
        <fullName evidence="1">Uncharacterized protein</fullName>
    </submittedName>
</protein>
<evidence type="ECO:0000313" key="1">
    <source>
        <dbReference type="EMBL" id="MBP0948152.1"/>
    </source>
</evidence>
<gene>
    <name evidence="1" type="ORF">JTJ32_22755</name>
</gene>